<accession>A0A5N5IE33</accession>
<dbReference type="Pfam" id="PF02721">
    <property type="entry name" value="DUF223"/>
    <property type="match status" value="1"/>
</dbReference>
<reference evidence="2 3" key="1">
    <citation type="submission" date="2019-09" db="EMBL/GenBank/DDBJ databases">
        <authorList>
            <person name="Ou C."/>
        </authorList>
    </citation>
    <scope>NUCLEOTIDE SEQUENCE [LARGE SCALE GENOMIC DNA]</scope>
    <source>
        <strain evidence="2">S2</strain>
        <tissue evidence="2">Leaf</tissue>
    </source>
</reference>
<comment type="caution">
    <text evidence="2">The sequence shown here is derived from an EMBL/GenBank/DDBJ whole genome shotgun (WGS) entry which is preliminary data.</text>
</comment>
<dbReference type="CDD" id="cd04480">
    <property type="entry name" value="RPA1_DBD_A_like"/>
    <property type="match status" value="1"/>
</dbReference>
<gene>
    <name evidence="2" type="ORF">D8674_027286</name>
</gene>
<dbReference type="EMBL" id="SMOL01000004">
    <property type="protein sequence ID" value="KAB2636752.1"/>
    <property type="molecule type" value="Genomic_DNA"/>
</dbReference>
<dbReference type="PANTHER" id="PTHR47165">
    <property type="entry name" value="OS03G0429900 PROTEIN"/>
    <property type="match status" value="1"/>
</dbReference>
<evidence type="ECO:0000313" key="2">
    <source>
        <dbReference type="EMBL" id="KAB2636752.1"/>
    </source>
</evidence>
<feature type="domain" description="Replication protein A 70 kDa DNA-binding subunit B/D first OB fold" evidence="1">
    <location>
        <begin position="4"/>
        <end position="103"/>
    </location>
</feature>
<proteinExistence type="predicted"/>
<dbReference type="InterPro" id="IPR012340">
    <property type="entry name" value="NA-bd_OB-fold"/>
</dbReference>
<dbReference type="GO" id="GO:0003677">
    <property type="term" value="F:DNA binding"/>
    <property type="evidence" value="ECO:0007669"/>
    <property type="project" value="UniProtKB-KW"/>
</dbReference>
<organism evidence="2 3">
    <name type="scientific">Pyrus ussuriensis x Pyrus communis</name>
    <dbReference type="NCBI Taxonomy" id="2448454"/>
    <lineage>
        <taxon>Eukaryota</taxon>
        <taxon>Viridiplantae</taxon>
        <taxon>Streptophyta</taxon>
        <taxon>Embryophyta</taxon>
        <taxon>Tracheophyta</taxon>
        <taxon>Spermatophyta</taxon>
        <taxon>Magnoliopsida</taxon>
        <taxon>eudicotyledons</taxon>
        <taxon>Gunneridae</taxon>
        <taxon>Pentapetalae</taxon>
        <taxon>rosids</taxon>
        <taxon>fabids</taxon>
        <taxon>Rosales</taxon>
        <taxon>Rosaceae</taxon>
        <taxon>Amygdaloideae</taxon>
        <taxon>Maleae</taxon>
        <taxon>Pyrus</taxon>
    </lineage>
</organism>
<keyword evidence="3" id="KW-1185">Reference proteome</keyword>
<dbReference type="AlphaFoldDB" id="A0A5N5IE33"/>
<dbReference type="PANTHER" id="PTHR47165:SF4">
    <property type="entry name" value="OS03G0429900 PROTEIN"/>
    <property type="match status" value="1"/>
</dbReference>
<evidence type="ECO:0000259" key="1">
    <source>
        <dbReference type="Pfam" id="PF02721"/>
    </source>
</evidence>
<reference evidence="3" key="2">
    <citation type="submission" date="2019-10" db="EMBL/GenBank/DDBJ databases">
        <title>A de novo genome assembly of a pear dwarfing rootstock.</title>
        <authorList>
            <person name="Wang F."/>
            <person name="Wang J."/>
            <person name="Li S."/>
            <person name="Zhang Y."/>
            <person name="Fang M."/>
            <person name="Ma L."/>
            <person name="Zhao Y."/>
            <person name="Jiang S."/>
        </authorList>
    </citation>
    <scope>NUCLEOTIDE SEQUENCE [LARGE SCALE GENOMIC DNA]</scope>
</reference>
<dbReference type="OrthoDB" id="1752136at2759"/>
<name>A0A5N5IE33_9ROSA</name>
<dbReference type="CDD" id="cd04481">
    <property type="entry name" value="RPA1_DBD_B_like"/>
    <property type="match status" value="1"/>
</dbReference>
<dbReference type="Gene3D" id="2.40.50.140">
    <property type="entry name" value="Nucleic acid-binding proteins"/>
    <property type="match status" value="2"/>
</dbReference>
<reference evidence="2 3" key="3">
    <citation type="submission" date="2019-11" db="EMBL/GenBank/DDBJ databases">
        <title>A de novo genome assembly of a pear dwarfing rootstock.</title>
        <authorList>
            <person name="Wang F."/>
            <person name="Wang J."/>
            <person name="Li S."/>
            <person name="Zhang Y."/>
            <person name="Fang M."/>
            <person name="Ma L."/>
            <person name="Zhao Y."/>
            <person name="Jiang S."/>
        </authorList>
    </citation>
    <scope>NUCLEOTIDE SEQUENCE [LARGE SCALE GENOMIC DNA]</scope>
    <source>
        <strain evidence="2">S2</strain>
        <tissue evidence="2">Leaf</tissue>
    </source>
</reference>
<protein>
    <submittedName>
        <fullName evidence="2">Replication protein A 70 kDa DNA-binding subunit-like</fullName>
    </submittedName>
</protein>
<sequence length="415" mass="47812">MNIDPIRSLLPFQFNKKIRVRVCRIWRPNVIEKDNTFGGLQCILVDEMKDAIQATMKEMDSEYVASKIKSNHVYEITHFSTSCCKPTYKIVPHDLCFNTKTKFEQLPSVHPQIPSHQFYLLDYSQLSYRIDRYDILTYVMGRITTVKPLKDKMIGNERIEKICELKLQNIKKENVNLTLWGDTATFDFKALEHLTPLVLGVFASLKVKLFRENIVLNNSISTMIFINPDIPEVAPYKTRFKVTLILEDASDETSAIIIGKQAEHLFGTSCFDLVIEKGFTDQQELLDAILQGRGQIKIFQLQFRNLKNDFNKNDFLIQAILTTKYKLFNQENMAAQNFSSTPLLFEKKLKHLSSTISPTIVTSPTKSSVWKEIDEQNTSDTEDFSIKSLKNKASPIKFEMVFTASKTEYVTSVCY</sequence>
<keyword evidence="2" id="KW-0238">DNA-binding</keyword>
<evidence type="ECO:0000313" key="3">
    <source>
        <dbReference type="Proteomes" id="UP000327157"/>
    </source>
</evidence>
<dbReference type="Proteomes" id="UP000327157">
    <property type="component" value="Chromosome 5"/>
</dbReference>
<dbReference type="InterPro" id="IPR003871">
    <property type="entry name" value="RFA1B/D_OB_1st"/>
</dbReference>
<dbReference type="SUPFAM" id="SSF50249">
    <property type="entry name" value="Nucleic acid-binding proteins"/>
    <property type="match status" value="2"/>
</dbReference>